<feature type="signal peptide" evidence="2">
    <location>
        <begin position="1"/>
        <end position="20"/>
    </location>
</feature>
<evidence type="ECO:0000313" key="3">
    <source>
        <dbReference type="EMBL" id="GAA4800186.1"/>
    </source>
</evidence>
<proteinExistence type="predicted"/>
<protein>
    <recommendedName>
        <fullName evidence="5">Tat pathway signal sequence domain protein</fullName>
    </recommendedName>
</protein>
<evidence type="ECO:0000256" key="2">
    <source>
        <dbReference type="SAM" id="SignalP"/>
    </source>
</evidence>
<feature type="region of interest" description="Disordered" evidence="1">
    <location>
        <begin position="241"/>
        <end position="264"/>
    </location>
</feature>
<reference evidence="4" key="1">
    <citation type="journal article" date="2019" name="Int. J. Syst. Evol. Microbiol.">
        <title>The Global Catalogue of Microorganisms (GCM) 10K type strain sequencing project: providing services to taxonomists for standard genome sequencing and annotation.</title>
        <authorList>
            <consortium name="The Broad Institute Genomics Platform"/>
            <consortium name="The Broad Institute Genome Sequencing Center for Infectious Disease"/>
            <person name="Wu L."/>
            <person name="Ma J."/>
        </authorList>
    </citation>
    <scope>NUCLEOTIDE SEQUENCE [LARGE SCALE GENOMIC DNA]</scope>
    <source>
        <strain evidence="4">JCM 18081</strain>
    </source>
</reference>
<dbReference type="EMBL" id="BAABIG010000025">
    <property type="protein sequence ID" value="GAA4800186.1"/>
    <property type="molecule type" value="Genomic_DNA"/>
</dbReference>
<evidence type="ECO:0000313" key="4">
    <source>
        <dbReference type="Proteomes" id="UP001501265"/>
    </source>
</evidence>
<organism evidence="3 4">
    <name type="scientific">Streptomyces ziwulingensis</name>
    <dbReference type="NCBI Taxonomy" id="1045501"/>
    <lineage>
        <taxon>Bacteria</taxon>
        <taxon>Bacillati</taxon>
        <taxon>Actinomycetota</taxon>
        <taxon>Actinomycetes</taxon>
        <taxon>Kitasatosporales</taxon>
        <taxon>Streptomycetaceae</taxon>
        <taxon>Streptomyces</taxon>
    </lineage>
</organism>
<accession>A0ABP9BU53</accession>
<evidence type="ECO:0008006" key="5">
    <source>
        <dbReference type="Google" id="ProtNLM"/>
    </source>
</evidence>
<sequence length="264" mass="29366">MSTIGRRHVMRAALAGGAVAAGVARGGAGAVAAAGPALPDVPGMLGDRRANEFWYRFDEATFYRIAPELRTAYEAIARHLGDDYEASFYETWRTLRGSAGYPENFTAHVAPIRAPLAVLSRAQLDVAHRCYRHDTRGLADAFGYFGQGVLYDPRRKSRIHTMGGDPPGGYHTWYVFMRAMMLLDIDRLRWSVLAPMNAFAWAAQTVARPHQQEANPPLPASTVRRLERRWLPRPVRRLDHDFRSFPYPPGTAPRPEAAPEGTAP</sequence>
<feature type="chain" id="PRO_5046375936" description="Tat pathway signal sequence domain protein" evidence="2">
    <location>
        <begin position="21"/>
        <end position="264"/>
    </location>
</feature>
<dbReference type="PROSITE" id="PS51318">
    <property type="entry name" value="TAT"/>
    <property type="match status" value="1"/>
</dbReference>
<dbReference type="Proteomes" id="UP001501265">
    <property type="component" value="Unassembled WGS sequence"/>
</dbReference>
<dbReference type="InterPro" id="IPR006311">
    <property type="entry name" value="TAT_signal"/>
</dbReference>
<name>A0ABP9BU53_9ACTN</name>
<dbReference type="RefSeq" id="WP_345620145.1">
    <property type="nucleotide sequence ID" value="NZ_BAABIG010000025.1"/>
</dbReference>
<keyword evidence="4" id="KW-1185">Reference proteome</keyword>
<comment type="caution">
    <text evidence="3">The sequence shown here is derived from an EMBL/GenBank/DDBJ whole genome shotgun (WGS) entry which is preliminary data.</text>
</comment>
<evidence type="ECO:0000256" key="1">
    <source>
        <dbReference type="SAM" id="MobiDB-lite"/>
    </source>
</evidence>
<keyword evidence="2" id="KW-0732">Signal</keyword>
<gene>
    <name evidence="3" type="ORF">GCM10023220_30700</name>
</gene>